<feature type="transmembrane region" description="Helical" evidence="13">
    <location>
        <begin position="358"/>
        <end position="377"/>
    </location>
</feature>
<feature type="transmembrane region" description="Helical" evidence="13">
    <location>
        <begin position="418"/>
        <end position="440"/>
    </location>
</feature>
<evidence type="ECO:0000256" key="2">
    <source>
        <dbReference type="ARBA" id="ARBA00004651"/>
    </source>
</evidence>
<feature type="transmembrane region" description="Helical" evidence="13">
    <location>
        <begin position="111"/>
        <end position="129"/>
    </location>
</feature>
<evidence type="ECO:0000259" key="14">
    <source>
        <dbReference type="PROSITE" id="PS50850"/>
    </source>
</evidence>
<dbReference type="GO" id="GO:0046677">
    <property type="term" value="P:response to antibiotic"/>
    <property type="evidence" value="ECO:0007669"/>
    <property type="project" value="UniProtKB-KW"/>
</dbReference>
<keyword evidence="5" id="KW-1003">Cell membrane</keyword>
<feature type="transmembrane region" description="Helical" evidence="13">
    <location>
        <begin position="78"/>
        <end position="99"/>
    </location>
</feature>
<dbReference type="PANTHER" id="PTHR23501">
    <property type="entry name" value="MAJOR FACILITATOR SUPERFAMILY"/>
    <property type="match status" value="1"/>
</dbReference>
<dbReference type="SUPFAM" id="SSF103473">
    <property type="entry name" value="MFS general substrate transporter"/>
    <property type="match status" value="1"/>
</dbReference>
<accession>L0N408</accession>
<reference evidence="15" key="1">
    <citation type="submission" date="2011-12" db="EMBL/GenBank/DDBJ databases">
        <title>An ester-foming enzyme independent of CoA or peptidyl carrier protein in secondary metabolite biosynthesis.</title>
        <authorList>
            <person name="Noguchi A."/>
            <person name="Kitamura T."/>
            <person name="Onaka H."/>
            <person name="Tomoda H."/>
            <person name="Horinouchi S."/>
            <person name="Ohnishi Y."/>
        </authorList>
    </citation>
    <scope>NUCLEOTIDE SEQUENCE</scope>
    <source>
        <strain evidence="15">WK-5344</strain>
    </source>
</reference>
<feature type="transmembrane region" description="Helical" evidence="13">
    <location>
        <begin position="135"/>
        <end position="155"/>
    </location>
</feature>
<keyword evidence="4" id="KW-0813">Transport</keyword>
<feature type="transmembrane region" description="Helical" evidence="13">
    <location>
        <begin position="46"/>
        <end position="66"/>
    </location>
</feature>
<keyword evidence="9" id="KW-0406">Ion transport</keyword>
<dbReference type="PRINTS" id="PR01036">
    <property type="entry name" value="TCRTETB"/>
</dbReference>
<comment type="subcellular location">
    <subcellularLocation>
        <location evidence="2">Cell membrane</location>
        <topology evidence="2">Multi-pass membrane protein</topology>
    </subcellularLocation>
</comment>
<evidence type="ECO:0000256" key="5">
    <source>
        <dbReference type="ARBA" id="ARBA00022475"/>
    </source>
</evidence>
<keyword evidence="7" id="KW-0375">Hydrogen ion transport</keyword>
<dbReference type="GO" id="GO:0015297">
    <property type="term" value="F:antiporter activity"/>
    <property type="evidence" value="ECO:0007669"/>
    <property type="project" value="UniProtKB-KW"/>
</dbReference>
<dbReference type="AlphaFoldDB" id="L0N408"/>
<comment type="function">
    <text evidence="1">Resistance to tetracycline by an active tetracycline efflux. This is an energy-dependent process that decreases the accumulation of the antibiotic in whole cells. This protein functions as a metal-tetracycline/H(+) antiporter.</text>
</comment>
<proteinExistence type="inferred from homology"/>
<evidence type="ECO:0000256" key="11">
    <source>
        <dbReference type="ARBA" id="ARBA00023251"/>
    </source>
</evidence>
<sequence>MTNPPTTRRRRLGTPHASWKGRLSMTTNSAVQAPPRTAPGAGLTGLRLGALFGPVIFGVTAAGVALPDVAMEMEVRPAVAGWVLTAHALALGVGTAFFGRLSEKWGVRNSLLTGALFLAVGAVLCLVAQDFGTLIAGRFVQAAGSGAITSSALTLASAAAPEQRTKILAIFGASMALFSSTATLMGGMVTDWLDWRLTLVLPALSLLLVPFCLELAASRPGYGKAVDVPGGVLLGAGATSLLLLIQASSLDLDTPLVIGLAVLLVVSVAGLLTRIGKRPDGFLPRDLATDRTFLTSAMIGVGGYAGLFAAMYAVPQILAVQYGWGVFKIGAWLLPGAVVGAVAARVASKLTVGKGGSLLLAVTAVSCAVFLGIVGLVDGGIVVMLIGTSMGMATFAATQVLTTAVLSSRLEPARRGGAMGVLNLLFFVGGGIGSAAAGALSEHMDLTSALAVVAALPLLAGLIALTLPPARAQQEA</sequence>
<evidence type="ECO:0000256" key="4">
    <source>
        <dbReference type="ARBA" id="ARBA00022449"/>
    </source>
</evidence>
<dbReference type="InterPro" id="IPR011701">
    <property type="entry name" value="MFS"/>
</dbReference>
<feature type="transmembrane region" description="Helical" evidence="13">
    <location>
        <begin position="167"/>
        <end position="189"/>
    </location>
</feature>
<protein>
    <recommendedName>
        <fullName evidence="12">Tetracycline resistance protein</fullName>
    </recommendedName>
</protein>
<feature type="transmembrane region" description="Helical" evidence="13">
    <location>
        <begin position="446"/>
        <end position="467"/>
    </location>
</feature>
<dbReference type="Gene3D" id="1.20.1720.10">
    <property type="entry name" value="Multidrug resistance protein D"/>
    <property type="match status" value="1"/>
</dbReference>
<dbReference type="InterPro" id="IPR036259">
    <property type="entry name" value="MFS_trans_sf"/>
</dbReference>
<keyword evidence="4" id="KW-0050">Antiport</keyword>
<keyword evidence="8 13" id="KW-1133">Transmembrane helix</keyword>
<evidence type="ECO:0000256" key="9">
    <source>
        <dbReference type="ARBA" id="ARBA00023065"/>
    </source>
</evidence>
<gene>
    <name evidence="15" type="primary">fevB</name>
</gene>
<feature type="domain" description="Major facilitator superfamily (MFS) profile" evidence="14">
    <location>
        <begin position="42"/>
        <end position="472"/>
    </location>
</feature>
<dbReference type="PROSITE" id="PS50850">
    <property type="entry name" value="MFS"/>
    <property type="match status" value="1"/>
</dbReference>
<evidence type="ECO:0000256" key="1">
    <source>
        <dbReference type="ARBA" id="ARBA00003279"/>
    </source>
</evidence>
<dbReference type="EMBL" id="AB689797">
    <property type="protein sequence ID" value="BAM73629.1"/>
    <property type="molecule type" value="Genomic_DNA"/>
</dbReference>
<comment type="similarity">
    <text evidence="3">Belongs to the major facilitator superfamily. TCR/Tet family.</text>
</comment>
<evidence type="ECO:0000256" key="7">
    <source>
        <dbReference type="ARBA" id="ARBA00022781"/>
    </source>
</evidence>
<feature type="transmembrane region" description="Helical" evidence="13">
    <location>
        <begin position="383"/>
        <end position="406"/>
    </location>
</feature>
<dbReference type="PANTHER" id="PTHR23501:SF188">
    <property type="entry name" value="TETRACYCLINE RESISTANCE PROTEIN"/>
    <property type="match status" value="1"/>
</dbReference>
<feature type="transmembrane region" description="Helical" evidence="13">
    <location>
        <begin position="293"/>
        <end position="314"/>
    </location>
</feature>
<feature type="transmembrane region" description="Helical" evidence="13">
    <location>
        <begin position="254"/>
        <end position="272"/>
    </location>
</feature>
<evidence type="ECO:0000256" key="13">
    <source>
        <dbReference type="SAM" id="Phobius"/>
    </source>
</evidence>
<keyword evidence="6 13" id="KW-0812">Transmembrane</keyword>
<dbReference type="GO" id="GO:0005886">
    <property type="term" value="C:plasma membrane"/>
    <property type="evidence" value="ECO:0007669"/>
    <property type="project" value="UniProtKB-SubCell"/>
</dbReference>
<name>L0N408_9ACTN</name>
<dbReference type="InterPro" id="IPR020846">
    <property type="entry name" value="MFS_dom"/>
</dbReference>
<dbReference type="GO" id="GO:1902600">
    <property type="term" value="P:proton transmembrane transport"/>
    <property type="evidence" value="ECO:0007669"/>
    <property type="project" value="UniProtKB-KW"/>
</dbReference>
<evidence type="ECO:0000256" key="6">
    <source>
        <dbReference type="ARBA" id="ARBA00022692"/>
    </source>
</evidence>
<evidence type="ECO:0000256" key="3">
    <source>
        <dbReference type="ARBA" id="ARBA00007520"/>
    </source>
</evidence>
<evidence type="ECO:0000256" key="12">
    <source>
        <dbReference type="ARBA" id="ARBA00040630"/>
    </source>
</evidence>
<evidence type="ECO:0000256" key="8">
    <source>
        <dbReference type="ARBA" id="ARBA00022989"/>
    </source>
</evidence>
<keyword evidence="10 13" id="KW-0472">Membrane</keyword>
<keyword evidence="11" id="KW-0046">Antibiotic resistance</keyword>
<feature type="transmembrane region" description="Helical" evidence="13">
    <location>
        <begin position="195"/>
        <end position="216"/>
    </location>
</feature>
<evidence type="ECO:0000256" key="10">
    <source>
        <dbReference type="ARBA" id="ARBA00023136"/>
    </source>
</evidence>
<feature type="transmembrane region" description="Helical" evidence="13">
    <location>
        <begin position="326"/>
        <end position="346"/>
    </location>
</feature>
<dbReference type="NCBIfam" id="NF041228">
    <property type="entry name" value="BagJ_FevB"/>
    <property type="match status" value="1"/>
</dbReference>
<organism evidence="15">
    <name type="scientific">Streptomyces sp. WK-5344</name>
    <dbReference type="NCBI Taxonomy" id="1134541"/>
    <lineage>
        <taxon>Bacteria</taxon>
        <taxon>Bacillati</taxon>
        <taxon>Actinomycetota</taxon>
        <taxon>Actinomycetes</taxon>
        <taxon>Kitasatosporales</taxon>
        <taxon>Streptomycetaceae</taxon>
        <taxon>Streptomyces</taxon>
    </lineage>
</organism>
<dbReference type="Pfam" id="PF07690">
    <property type="entry name" value="MFS_1"/>
    <property type="match status" value="1"/>
</dbReference>
<feature type="transmembrane region" description="Helical" evidence="13">
    <location>
        <begin position="228"/>
        <end position="248"/>
    </location>
</feature>
<dbReference type="Gene3D" id="1.20.1250.20">
    <property type="entry name" value="MFS general substrate transporter like domains"/>
    <property type="match status" value="1"/>
</dbReference>
<evidence type="ECO:0000313" key="15">
    <source>
        <dbReference type="EMBL" id="BAM73629.1"/>
    </source>
</evidence>